<proteinExistence type="predicted"/>
<dbReference type="InterPro" id="IPR036249">
    <property type="entry name" value="Thioredoxin-like_sf"/>
</dbReference>
<evidence type="ECO:0000313" key="4">
    <source>
        <dbReference type="Proteomes" id="UP000321222"/>
    </source>
</evidence>
<dbReference type="InterPro" id="IPR000866">
    <property type="entry name" value="AhpC/TSA"/>
</dbReference>
<feature type="signal peptide" evidence="1">
    <location>
        <begin position="1"/>
        <end position="19"/>
    </location>
</feature>
<dbReference type="SUPFAM" id="SSF52833">
    <property type="entry name" value="Thioredoxin-like"/>
    <property type="match status" value="1"/>
</dbReference>
<dbReference type="KEGG" id="fak:FUA48_08985"/>
<dbReference type="Pfam" id="PF00578">
    <property type="entry name" value="AhpC-TSA"/>
    <property type="match status" value="1"/>
</dbReference>
<keyword evidence="4" id="KW-1185">Reference proteome</keyword>
<dbReference type="GO" id="GO:0016491">
    <property type="term" value="F:oxidoreductase activity"/>
    <property type="evidence" value="ECO:0007669"/>
    <property type="project" value="InterPro"/>
</dbReference>
<reference evidence="3 4" key="1">
    <citation type="submission" date="2019-08" db="EMBL/GenBank/DDBJ databases">
        <title>Flavobacterium alkalisoli sp. nov., isolated from rhizosphere soil of Suaeda salsa.</title>
        <authorList>
            <person name="Sun J.-Q."/>
            <person name="Xu L."/>
        </authorList>
    </citation>
    <scope>NUCLEOTIDE SEQUENCE [LARGE SCALE GENOMIC DNA]</scope>
    <source>
        <strain evidence="3 4">XS-5</strain>
    </source>
</reference>
<dbReference type="Gene3D" id="3.40.30.10">
    <property type="entry name" value="Glutaredoxin"/>
    <property type="match status" value="1"/>
</dbReference>
<feature type="chain" id="PRO_5023137003" evidence="1">
    <location>
        <begin position="20"/>
        <end position="233"/>
    </location>
</feature>
<protein>
    <submittedName>
        <fullName evidence="3">Redoxin domain-containing protein</fullName>
    </submittedName>
</protein>
<dbReference type="GO" id="GO:0016209">
    <property type="term" value="F:antioxidant activity"/>
    <property type="evidence" value="ECO:0007669"/>
    <property type="project" value="InterPro"/>
</dbReference>
<dbReference type="AlphaFoldDB" id="A0A5B9FY02"/>
<organism evidence="3 4">
    <name type="scientific">Flavobacterium alkalisoli</name>
    <dbReference type="NCBI Taxonomy" id="2602769"/>
    <lineage>
        <taxon>Bacteria</taxon>
        <taxon>Pseudomonadati</taxon>
        <taxon>Bacteroidota</taxon>
        <taxon>Flavobacteriia</taxon>
        <taxon>Flavobacteriales</taxon>
        <taxon>Flavobacteriaceae</taxon>
        <taxon>Flavobacterium</taxon>
    </lineage>
</organism>
<dbReference type="Proteomes" id="UP000321222">
    <property type="component" value="Chromosome"/>
</dbReference>
<name>A0A5B9FY02_9FLAO</name>
<accession>A0A5B9FY02</accession>
<evidence type="ECO:0000259" key="2">
    <source>
        <dbReference type="Pfam" id="PF00578"/>
    </source>
</evidence>
<gene>
    <name evidence="3" type="ORF">FUA48_08985</name>
</gene>
<evidence type="ECO:0000256" key="1">
    <source>
        <dbReference type="SAM" id="SignalP"/>
    </source>
</evidence>
<dbReference type="OrthoDB" id="1134224at2"/>
<dbReference type="EMBL" id="CP042831">
    <property type="protein sequence ID" value="QEE49712.1"/>
    <property type="molecule type" value="Genomic_DNA"/>
</dbReference>
<feature type="domain" description="Alkyl hydroperoxide reductase subunit C/ Thiol specific antioxidant" evidence="2">
    <location>
        <begin position="68"/>
        <end position="185"/>
    </location>
</feature>
<dbReference type="RefSeq" id="WP_147583216.1">
    <property type="nucleotide sequence ID" value="NZ_CP042831.1"/>
</dbReference>
<sequence>MKRLLLLTVILLFPLLCHSQSDSLHYFSDAIKVDLKQYKRESAIAYRKGDFERGKFLFDSLVENRLTGTRFDEFVFKKVRGGKFKFSKEKKPIILITYASWCVTSPGEIPALNKLAKRYGRDVKFVVVFWNRRHDMKKIARKFNHNITVCYAHETYKNDESAIAAIKHTLGFPTSFYLDEDKNIVDIRRCGIKLSPKRTTYRKAYTLNYNSYLDGLSTIVLGKELVKETIAVK</sequence>
<keyword evidence="1" id="KW-0732">Signal</keyword>
<evidence type="ECO:0000313" key="3">
    <source>
        <dbReference type="EMBL" id="QEE49712.1"/>
    </source>
</evidence>